<dbReference type="SUPFAM" id="SSF103473">
    <property type="entry name" value="MFS general substrate transporter"/>
    <property type="match status" value="1"/>
</dbReference>
<dbReference type="Pfam" id="PF07690">
    <property type="entry name" value="MFS_1"/>
    <property type="match status" value="1"/>
</dbReference>
<dbReference type="InterPro" id="IPR036259">
    <property type="entry name" value="MFS_trans_sf"/>
</dbReference>
<dbReference type="RefSeq" id="WP_014146200.1">
    <property type="nucleotide sequence ID" value="NC_016111.1"/>
</dbReference>
<dbReference type="PROSITE" id="PS50850">
    <property type="entry name" value="MFS"/>
    <property type="match status" value="1"/>
</dbReference>
<name>F8JRI5_STREN</name>
<evidence type="ECO:0000313" key="9">
    <source>
        <dbReference type="Proteomes" id="UP000007842"/>
    </source>
</evidence>
<feature type="domain" description="Major facilitator superfamily (MFS) profile" evidence="7">
    <location>
        <begin position="33"/>
        <end position="417"/>
    </location>
</feature>
<reference evidence="9" key="1">
    <citation type="submission" date="2011-12" db="EMBL/GenBank/DDBJ databases">
        <title>Complete genome sequence of Streptomyces cattleya strain DSM 46488.</title>
        <authorList>
            <person name="Ou H.-Y."/>
            <person name="Li P."/>
            <person name="Zhao C."/>
            <person name="O'Hagan D."/>
            <person name="Deng Z."/>
        </authorList>
    </citation>
    <scope>NUCLEOTIDE SEQUENCE [LARGE SCALE GENOMIC DNA]</scope>
    <source>
        <strain evidence="9">ATCC 35852 / DSM 46488 / JCM 4925 / NBRC 14057 / NRRL 8057</strain>
    </source>
</reference>
<dbReference type="PATRIC" id="fig|1003195.11.peg.6920"/>
<evidence type="ECO:0000256" key="4">
    <source>
        <dbReference type="ARBA" id="ARBA00023136"/>
    </source>
</evidence>
<keyword evidence="9" id="KW-1185">Reference proteome</keyword>
<feature type="transmembrane region" description="Helical" evidence="6">
    <location>
        <begin position="328"/>
        <end position="351"/>
    </location>
</feature>
<feature type="transmembrane region" description="Helical" evidence="6">
    <location>
        <begin position="69"/>
        <end position="88"/>
    </location>
</feature>
<dbReference type="GO" id="GO:0022857">
    <property type="term" value="F:transmembrane transporter activity"/>
    <property type="evidence" value="ECO:0007669"/>
    <property type="project" value="InterPro"/>
</dbReference>
<dbReference type="EMBL" id="CP003219">
    <property type="protein sequence ID" value="AEW97870.1"/>
    <property type="molecule type" value="Genomic_DNA"/>
</dbReference>
<accession>F8JRI5</accession>
<evidence type="ECO:0000256" key="2">
    <source>
        <dbReference type="ARBA" id="ARBA00022692"/>
    </source>
</evidence>
<sequence>MSQRSQLQAAGDRAITVPDRPTPPHGVTGARAAWLVAGVLLVALNLRPAIVAVSPLLDTIRATTGLSGTAAGLLTTLPVACFGLFAPFAPKLARKVGMEAGLAGVLVLLLAGVLVRLADSAVALFAGTFLIGVAIAVGNVLLPGLIKRDFPHRGGPMTGLYSMALFAGAALAAGGTVPLGHATGLGWRATLALWAVLVGVGVLAWLPQLAGGRATRPSAASAAAAAHPVRGLWREALAWQVALFMGLQSLNYYTATAWLPAVFGAHGMSDGQAGWMLSFSSLLGIAGALFGPVLAGRIRRQGMVAVCAGVLCAAGIGGMAVAPVGGAYLWMVLLGLGQGLAISLSLAYLVLRAPDARHAAQLSSMAQCVGYLLAAVGPLVLGALHDATHDWTVALVVLGALLVPQTVVGVLAGRRRHVGRHDPGAG</sequence>
<evidence type="ECO:0000256" key="6">
    <source>
        <dbReference type="SAM" id="Phobius"/>
    </source>
</evidence>
<feature type="transmembrane region" description="Helical" evidence="6">
    <location>
        <begin position="158"/>
        <end position="179"/>
    </location>
</feature>
<protein>
    <submittedName>
        <fullName evidence="8">Cyanate transport system protein</fullName>
    </submittedName>
</protein>
<evidence type="ECO:0000256" key="5">
    <source>
        <dbReference type="SAM" id="MobiDB-lite"/>
    </source>
</evidence>
<keyword evidence="3 6" id="KW-1133">Transmembrane helix</keyword>
<comment type="subcellular location">
    <subcellularLocation>
        <location evidence="1">Cell membrane</location>
        <topology evidence="1">Multi-pass membrane protein</topology>
    </subcellularLocation>
</comment>
<feature type="transmembrane region" description="Helical" evidence="6">
    <location>
        <begin position="391"/>
        <end position="412"/>
    </location>
</feature>
<evidence type="ECO:0000259" key="7">
    <source>
        <dbReference type="PROSITE" id="PS50850"/>
    </source>
</evidence>
<dbReference type="PANTHER" id="PTHR23523">
    <property type="match status" value="1"/>
</dbReference>
<dbReference type="AlphaFoldDB" id="F8JRI5"/>
<feature type="transmembrane region" description="Helical" evidence="6">
    <location>
        <begin position="185"/>
        <end position="206"/>
    </location>
</feature>
<dbReference type="eggNOG" id="COG2807">
    <property type="taxonomic scope" value="Bacteria"/>
</dbReference>
<feature type="transmembrane region" description="Helical" evidence="6">
    <location>
        <begin position="302"/>
        <end position="322"/>
    </location>
</feature>
<gene>
    <name evidence="8" type="ordered locus">SCATT_54990</name>
</gene>
<organism evidence="8 9">
    <name type="scientific">Streptantibioticus cattleyicolor (strain ATCC 35852 / DSM 46488 / JCM 4925 / NBRC 14057 / NRRL 8057)</name>
    <name type="common">Streptomyces cattleya</name>
    <dbReference type="NCBI Taxonomy" id="1003195"/>
    <lineage>
        <taxon>Bacteria</taxon>
        <taxon>Bacillati</taxon>
        <taxon>Actinomycetota</taxon>
        <taxon>Actinomycetes</taxon>
        <taxon>Kitasatosporales</taxon>
        <taxon>Streptomycetaceae</taxon>
        <taxon>Streptantibioticus</taxon>
    </lineage>
</organism>
<dbReference type="InterPro" id="IPR020846">
    <property type="entry name" value="MFS_dom"/>
</dbReference>
<dbReference type="KEGG" id="scy:SCATT_54990"/>
<dbReference type="HOGENOM" id="CLU_038046_1_0_11"/>
<dbReference type="OrthoDB" id="5317164at2"/>
<keyword evidence="2 6" id="KW-0812">Transmembrane</keyword>
<dbReference type="KEGG" id="sct:SCAT_5498"/>
<dbReference type="PANTHER" id="PTHR23523:SF2">
    <property type="entry name" value="2-NITROIMIDAZOLE TRANSPORTER"/>
    <property type="match status" value="1"/>
</dbReference>
<feature type="transmembrane region" description="Helical" evidence="6">
    <location>
        <begin position="275"/>
        <end position="295"/>
    </location>
</feature>
<feature type="transmembrane region" description="Helical" evidence="6">
    <location>
        <begin position="363"/>
        <end position="385"/>
    </location>
</feature>
<keyword evidence="4 6" id="KW-0472">Membrane</keyword>
<feature type="transmembrane region" description="Helical" evidence="6">
    <location>
        <begin position="100"/>
        <end position="118"/>
    </location>
</feature>
<dbReference type="GO" id="GO:0005886">
    <property type="term" value="C:plasma membrane"/>
    <property type="evidence" value="ECO:0007669"/>
    <property type="project" value="UniProtKB-SubCell"/>
</dbReference>
<evidence type="ECO:0000256" key="3">
    <source>
        <dbReference type="ARBA" id="ARBA00022989"/>
    </source>
</evidence>
<dbReference type="InterPro" id="IPR052524">
    <property type="entry name" value="MFS_Cyanate_Porter"/>
</dbReference>
<dbReference type="InterPro" id="IPR011701">
    <property type="entry name" value="MFS"/>
</dbReference>
<feature type="transmembrane region" description="Helical" evidence="6">
    <location>
        <begin position="124"/>
        <end position="146"/>
    </location>
</feature>
<dbReference type="Proteomes" id="UP000007842">
    <property type="component" value="Chromosome"/>
</dbReference>
<accession>G8WY99</accession>
<evidence type="ECO:0000313" key="8">
    <source>
        <dbReference type="EMBL" id="AEW97870.1"/>
    </source>
</evidence>
<dbReference type="CDD" id="cd17339">
    <property type="entry name" value="MFS_NIMT_CynX_like"/>
    <property type="match status" value="1"/>
</dbReference>
<feature type="region of interest" description="Disordered" evidence="5">
    <location>
        <begin position="1"/>
        <end position="24"/>
    </location>
</feature>
<evidence type="ECO:0000256" key="1">
    <source>
        <dbReference type="ARBA" id="ARBA00004651"/>
    </source>
</evidence>
<proteinExistence type="predicted"/>
<feature type="transmembrane region" description="Helical" evidence="6">
    <location>
        <begin position="32"/>
        <end position="57"/>
    </location>
</feature>
<feature type="transmembrane region" description="Helical" evidence="6">
    <location>
        <begin position="236"/>
        <end position="255"/>
    </location>
</feature>
<dbReference type="STRING" id="1003195.SCATT_54990"/>
<dbReference type="Gene3D" id="1.20.1250.20">
    <property type="entry name" value="MFS general substrate transporter like domains"/>
    <property type="match status" value="1"/>
</dbReference>